<keyword evidence="2" id="KW-1185">Reference proteome</keyword>
<protein>
    <submittedName>
        <fullName evidence="1">Uncharacterized protein</fullName>
    </submittedName>
</protein>
<organism evidence="1 2">
    <name type="scientific">Saccharothrix hoggarensis</name>
    <dbReference type="NCBI Taxonomy" id="913853"/>
    <lineage>
        <taxon>Bacteria</taxon>
        <taxon>Bacillati</taxon>
        <taxon>Actinomycetota</taxon>
        <taxon>Actinomycetes</taxon>
        <taxon>Pseudonocardiales</taxon>
        <taxon>Pseudonocardiaceae</taxon>
        <taxon>Saccharothrix</taxon>
    </lineage>
</organism>
<comment type="caution">
    <text evidence="1">The sequence shown here is derived from an EMBL/GenBank/DDBJ whole genome shotgun (WGS) entry which is preliminary data.</text>
</comment>
<dbReference type="Proteomes" id="UP001597168">
    <property type="component" value="Unassembled WGS sequence"/>
</dbReference>
<sequence length="53" mass="5632">MATALRGNRVRIGDNRGGVNGWTGRDRVFGLCVEVEGVRRPNVAGKPRGPADA</sequence>
<name>A0ABW3R2N9_9PSEU</name>
<dbReference type="EMBL" id="JBHTLK010000216">
    <property type="protein sequence ID" value="MFD1151190.1"/>
    <property type="molecule type" value="Genomic_DNA"/>
</dbReference>
<evidence type="ECO:0000313" key="1">
    <source>
        <dbReference type="EMBL" id="MFD1151190.1"/>
    </source>
</evidence>
<reference evidence="2" key="1">
    <citation type="journal article" date="2019" name="Int. J. Syst. Evol. Microbiol.">
        <title>The Global Catalogue of Microorganisms (GCM) 10K type strain sequencing project: providing services to taxonomists for standard genome sequencing and annotation.</title>
        <authorList>
            <consortium name="The Broad Institute Genomics Platform"/>
            <consortium name="The Broad Institute Genome Sequencing Center for Infectious Disease"/>
            <person name="Wu L."/>
            <person name="Ma J."/>
        </authorList>
    </citation>
    <scope>NUCLEOTIDE SEQUENCE [LARGE SCALE GENOMIC DNA]</scope>
    <source>
        <strain evidence="2">CCUG 60214</strain>
    </source>
</reference>
<accession>A0ABW3R2N9</accession>
<dbReference type="RefSeq" id="WP_380727974.1">
    <property type="nucleotide sequence ID" value="NZ_JBHTLK010000216.1"/>
</dbReference>
<gene>
    <name evidence="1" type="ORF">ACFQ3T_29015</name>
</gene>
<proteinExistence type="predicted"/>
<evidence type="ECO:0000313" key="2">
    <source>
        <dbReference type="Proteomes" id="UP001597168"/>
    </source>
</evidence>